<dbReference type="RefSeq" id="WP_026668466.1">
    <property type="nucleotide sequence ID" value="NZ_FMUR01000004.1"/>
</dbReference>
<sequence>MATISRNEQRINNLCISNGFEPKDVCDLTKLLLEHYRSGFEIPQLFKINLDSDGIRDQKISMRRDFLEAMRLPLKESTEYLDRIFQNLRDCTWMRSVIDMVLEKIAGGTGEGDLYKRIIENYYLNSESISNEEMARAENLSTASIERKKREAIKYLGISMYIYACCREQEERDQYDRAR</sequence>
<keyword evidence="2" id="KW-1185">Reference proteome</keyword>
<proteinExistence type="predicted"/>
<reference evidence="2" key="1">
    <citation type="submission" date="2016-10" db="EMBL/GenBank/DDBJ databases">
        <authorList>
            <person name="Varghese N."/>
            <person name="Submissions S."/>
        </authorList>
    </citation>
    <scope>NUCLEOTIDE SEQUENCE [LARGE SCALE GENOMIC DNA]</scope>
    <source>
        <strain evidence="2">XBD2006</strain>
    </source>
</reference>
<accession>A0A1G5BBU5</accession>
<dbReference type="AlphaFoldDB" id="A0A1G5BBU5"/>
<dbReference type="OrthoDB" id="1705555at2"/>
<gene>
    <name evidence="1" type="ORF">SAMN02910451_00639</name>
</gene>
<evidence type="ECO:0000313" key="1">
    <source>
        <dbReference type="EMBL" id="SCX87576.1"/>
    </source>
</evidence>
<organism evidence="1 2">
    <name type="scientific">Butyrivibrio hungatei</name>
    <dbReference type="NCBI Taxonomy" id="185008"/>
    <lineage>
        <taxon>Bacteria</taxon>
        <taxon>Bacillati</taxon>
        <taxon>Bacillota</taxon>
        <taxon>Clostridia</taxon>
        <taxon>Lachnospirales</taxon>
        <taxon>Lachnospiraceae</taxon>
        <taxon>Butyrivibrio</taxon>
    </lineage>
</organism>
<protein>
    <submittedName>
        <fullName evidence="1">Uncharacterized protein</fullName>
    </submittedName>
</protein>
<dbReference type="EMBL" id="FMUR01000004">
    <property type="protein sequence ID" value="SCX87576.1"/>
    <property type="molecule type" value="Genomic_DNA"/>
</dbReference>
<evidence type="ECO:0000313" key="2">
    <source>
        <dbReference type="Proteomes" id="UP000183047"/>
    </source>
</evidence>
<name>A0A1G5BBU5_9FIRM</name>
<dbReference type="Proteomes" id="UP000183047">
    <property type="component" value="Unassembled WGS sequence"/>
</dbReference>